<dbReference type="RefSeq" id="WP_254159710.1">
    <property type="nucleotide sequence ID" value="NZ_CP100355.1"/>
</dbReference>
<gene>
    <name evidence="2" type="ORF">NGM29_06875</name>
</gene>
<dbReference type="KEGG" id="sawl:NGM29_06875"/>
<sequence length="271" mass="29622">MNWRLLASKEFGDAIRNYQLYAMAALFGLVFGVFGYIHVRNVRRARVYDYLSAPEPIEFVTMLSLLCIVLIPATGLMLSYEAIVKRRDGGQLTLMLGMPHDRRDVVIGSLVGRYLVFLAPLLLGVVVAVAIIFGFGSTVPLAALAGFTLATASLGLAYVAIGIGLSGLLRSPSWAAVCAFGVFMLFVFVWRVVPDGVVYLLSGLEFPDELPWWRPYVATLSPSVAYERVLDAYVFNRASEDAPSAFGVAVLLAWVILAPLAGYLQFDRADL</sequence>
<proteinExistence type="predicted"/>
<dbReference type="PANTHER" id="PTHR43471">
    <property type="entry name" value="ABC TRANSPORTER PERMEASE"/>
    <property type="match status" value="1"/>
</dbReference>
<feature type="transmembrane region" description="Helical" evidence="1">
    <location>
        <begin position="245"/>
        <end position="266"/>
    </location>
</feature>
<reference evidence="2" key="1">
    <citation type="submission" date="2022-06" db="EMBL/GenBank/DDBJ databases">
        <title>Diverse halophilic archaea isolated from saline environments.</title>
        <authorList>
            <person name="Cui H.-L."/>
        </authorList>
    </citation>
    <scope>NUCLEOTIDE SEQUENCE</scope>
    <source>
        <strain evidence="2">WLHS1</strain>
    </source>
</reference>
<dbReference type="GeneID" id="73289755"/>
<feature type="transmembrane region" description="Helical" evidence="1">
    <location>
        <begin position="173"/>
        <end position="193"/>
    </location>
</feature>
<organism evidence="2 3">
    <name type="scientific">Natronosalvus rutilus</name>
    <dbReference type="NCBI Taxonomy" id="2953753"/>
    <lineage>
        <taxon>Archaea</taxon>
        <taxon>Methanobacteriati</taxon>
        <taxon>Methanobacteriota</taxon>
        <taxon>Stenosarchaea group</taxon>
        <taxon>Halobacteria</taxon>
        <taxon>Halobacteriales</taxon>
        <taxon>Natrialbaceae</taxon>
        <taxon>Natronosalvus</taxon>
    </lineage>
</organism>
<accession>A0A9E7SXE1</accession>
<feature type="transmembrane region" description="Helical" evidence="1">
    <location>
        <begin position="20"/>
        <end position="39"/>
    </location>
</feature>
<feature type="transmembrane region" description="Helical" evidence="1">
    <location>
        <begin position="105"/>
        <end position="135"/>
    </location>
</feature>
<protein>
    <submittedName>
        <fullName evidence="2">ABC transporter permease</fullName>
    </submittedName>
</protein>
<evidence type="ECO:0000313" key="2">
    <source>
        <dbReference type="EMBL" id="UTF54971.1"/>
    </source>
</evidence>
<dbReference type="AlphaFoldDB" id="A0A9E7SXE1"/>
<feature type="transmembrane region" description="Helical" evidence="1">
    <location>
        <begin position="141"/>
        <end position="161"/>
    </location>
</feature>
<evidence type="ECO:0000313" key="3">
    <source>
        <dbReference type="Proteomes" id="UP001056855"/>
    </source>
</evidence>
<keyword evidence="1" id="KW-1133">Transmembrane helix</keyword>
<dbReference type="Pfam" id="PF12679">
    <property type="entry name" value="ABC2_membrane_2"/>
    <property type="match status" value="1"/>
</dbReference>
<dbReference type="EMBL" id="CP100355">
    <property type="protein sequence ID" value="UTF54971.1"/>
    <property type="molecule type" value="Genomic_DNA"/>
</dbReference>
<dbReference type="PANTHER" id="PTHR43471:SF1">
    <property type="entry name" value="ABC TRANSPORTER PERMEASE PROTEIN NOSY-RELATED"/>
    <property type="match status" value="1"/>
</dbReference>
<keyword evidence="3" id="KW-1185">Reference proteome</keyword>
<dbReference type="GO" id="GO:0005886">
    <property type="term" value="C:plasma membrane"/>
    <property type="evidence" value="ECO:0007669"/>
    <property type="project" value="UniProtKB-SubCell"/>
</dbReference>
<keyword evidence="1" id="KW-0812">Transmembrane</keyword>
<feature type="transmembrane region" description="Helical" evidence="1">
    <location>
        <begin position="59"/>
        <end position="84"/>
    </location>
</feature>
<dbReference type="Proteomes" id="UP001056855">
    <property type="component" value="Chromosome"/>
</dbReference>
<keyword evidence="1" id="KW-0472">Membrane</keyword>
<evidence type="ECO:0000256" key="1">
    <source>
        <dbReference type="SAM" id="Phobius"/>
    </source>
</evidence>
<name>A0A9E7SXE1_9EURY</name>
<dbReference type="GO" id="GO:0140359">
    <property type="term" value="F:ABC-type transporter activity"/>
    <property type="evidence" value="ECO:0007669"/>
    <property type="project" value="InterPro"/>
</dbReference>